<dbReference type="AlphaFoldDB" id="A0AAE0VXC0"/>
<protein>
    <submittedName>
        <fullName evidence="1">Uncharacterized protein</fullName>
    </submittedName>
</protein>
<comment type="caution">
    <text evidence="1">The sequence shown here is derived from an EMBL/GenBank/DDBJ whole genome shotgun (WGS) entry which is preliminary data.</text>
</comment>
<dbReference type="Proteomes" id="UP001195483">
    <property type="component" value="Unassembled WGS sequence"/>
</dbReference>
<reference evidence="1" key="2">
    <citation type="journal article" date="2021" name="Genome Biol. Evol.">
        <title>Developing a high-quality reference genome for a parasitic bivalve with doubly uniparental inheritance (Bivalvia: Unionida).</title>
        <authorList>
            <person name="Smith C.H."/>
        </authorList>
    </citation>
    <scope>NUCLEOTIDE SEQUENCE</scope>
    <source>
        <strain evidence="1">CHS0354</strain>
        <tissue evidence="1">Mantle</tissue>
    </source>
</reference>
<keyword evidence="2" id="KW-1185">Reference proteome</keyword>
<gene>
    <name evidence="1" type="ORF">CHS0354_040820</name>
</gene>
<sequence length="66" mass="7998">MRELHKDEPVKHMAKPSYVCLWNVRTSYLTMHKIDCRHNHYIDIILEMDLHELYADEIMNMLIVLS</sequence>
<reference evidence="1" key="1">
    <citation type="journal article" date="2021" name="Genome Biol. Evol.">
        <title>A High-Quality Reference Genome for a Parasitic Bivalve with Doubly Uniparental Inheritance (Bivalvia: Unionida).</title>
        <authorList>
            <person name="Smith C.H."/>
        </authorList>
    </citation>
    <scope>NUCLEOTIDE SEQUENCE</scope>
    <source>
        <strain evidence="1">CHS0354</strain>
    </source>
</reference>
<organism evidence="1 2">
    <name type="scientific">Potamilus streckersoni</name>
    <dbReference type="NCBI Taxonomy" id="2493646"/>
    <lineage>
        <taxon>Eukaryota</taxon>
        <taxon>Metazoa</taxon>
        <taxon>Spiralia</taxon>
        <taxon>Lophotrochozoa</taxon>
        <taxon>Mollusca</taxon>
        <taxon>Bivalvia</taxon>
        <taxon>Autobranchia</taxon>
        <taxon>Heteroconchia</taxon>
        <taxon>Palaeoheterodonta</taxon>
        <taxon>Unionida</taxon>
        <taxon>Unionoidea</taxon>
        <taxon>Unionidae</taxon>
        <taxon>Ambleminae</taxon>
        <taxon>Lampsilini</taxon>
        <taxon>Potamilus</taxon>
    </lineage>
</organism>
<reference evidence="1" key="3">
    <citation type="submission" date="2023-05" db="EMBL/GenBank/DDBJ databases">
        <authorList>
            <person name="Smith C.H."/>
        </authorList>
    </citation>
    <scope>NUCLEOTIDE SEQUENCE</scope>
    <source>
        <strain evidence="1">CHS0354</strain>
        <tissue evidence="1">Mantle</tissue>
    </source>
</reference>
<evidence type="ECO:0000313" key="2">
    <source>
        <dbReference type="Proteomes" id="UP001195483"/>
    </source>
</evidence>
<evidence type="ECO:0000313" key="1">
    <source>
        <dbReference type="EMBL" id="KAK3594058.1"/>
    </source>
</evidence>
<accession>A0AAE0VXC0</accession>
<name>A0AAE0VXC0_9BIVA</name>
<dbReference type="EMBL" id="JAEAOA010002342">
    <property type="protein sequence ID" value="KAK3594058.1"/>
    <property type="molecule type" value="Genomic_DNA"/>
</dbReference>
<proteinExistence type="predicted"/>